<evidence type="ECO:0000259" key="1">
    <source>
        <dbReference type="Pfam" id="PF09383"/>
    </source>
</evidence>
<dbReference type="InterPro" id="IPR045865">
    <property type="entry name" value="ACT-like_dom_sf"/>
</dbReference>
<evidence type="ECO:0000313" key="2">
    <source>
        <dbReference type="EMBL" id="KJH70174.1"/>
    </source>
</evidence>
<dbReference type="EMBL" id="JYON01000026">
    <property type="protein sequence ID" value="KJH70174.1"/>
    <property type="molecule type" value="Genomic_DNA"/>
</dbReference>
<proteinExistence type="predicted"/>
<reference evidence="2 3" key="1">
    <citation type="submission" date="2015-02" db="EMBL/GenBank/DDBJ databases">
        <title>Draft genome of a novel marine cyanobacterium (Chroococcales) isolated from South Atlantic Ocean.</title>
        <authorList>
            <person name="Rigonato J."/>
            <person name="Alvarenga D.O."/>
            <person name="Branco L.H."/>
            <person name="Varani A.M."/>
            <person name="Brandini F.P."/>
            <person name="Fiore M.F."/>
        </authorList>
    </citation>
    <scope>NUCLEOTIDE SEQUENCE [LARGE SCALE GENOMIC DNA]</scope>
    <source>
        <strain evidence="2 3">CENA595</strain>
    </source>
</reference>
<evidence type="ECO:0000313" key="3">
    <source>
        <dbReference type="Proteomes" id="UP000032452"/>
    </source>
</evidence>
<gene>
    <name evidence="2" type="ORF">UH38_19445</name>
</gene>
<sequence>MTVQNNRHAVESKLGLSSVFNKSNVTQIRLRIYIPQRYQQEPIISRLTSEYALIVNITEAVLLPDRDWGKFDIELRGTPSQICSGLTYLEKLQLKILGKPNAYGDGWSY</sequence>
<name>A0A0D8ZNY5_9CYAN</name>
<organism evidence="2 3">
    <name type="scientific">Aliterella atlantica CENA595</name>
    <dbReference type="NCBI Taxonomy" id="1618023"/>
    <lineage>
        <taxon>Bacteria</taxon>
        <taxon>Bacillati</taxon>
        <taxon>Cyanobacteriota</taxon>
        <taxon>Cyanophyceae</taxon>
        <taxon>Chroococcidiopsidales</taxon>
        <taxon>Aliterellaceae</taxon>
        <taxon>Aliterella</taxon>
    </lineage>
</organism>
<dbReference type="STRING" id="1618023.UH38_19445"/>
<dbReference type="Pfam" id="PF09383">
    <property type="entry name" value="NIL"/>
    <property type="match status" value="1"/>
</dbReference>
<accession>A0A0D8ZNY5</accession>
<dbReference type="RefSeq" id="WP_082065449.1">
    <property type="nucleotide sequence ID" value="NZ_CAWMDP010000019.1"/>
</dbReference>
<dbReference type="Gene3D" id="3.30.70.260">
    <property type="match status" value="1"/>
</dbReference>
<dbReference type="Proteomes" id="UP000032452">
    <property type="component" value="Unassembled WGS sequence"/>
</dbReference>
<protein>
    <recommendedName>
        <fullName evidence="1">NIL domain-containing protein</fullName>
    </recommendedName>
</protein>
<keyword evidence="3" id="KW-1185">Reference proteome</keyword>
<dbReference type="InterPro" id="IPR018449">
    <property type="entry name" value="NIL_domain"/>
</dbReference>
<comment type="caution">
    <text evidence="2">The sequence shown here is derived from an EMBL/GenBank/DDBJ whole genome shotgun (WGS) entry which is preliminary data.</text>
</comment>
<dbReference type="OrthoDB" id="457861at2"/>
<feature type="domain" description="NIL" evidence="1">
    <location>
        <begin position="29"/>
        <end position="95"/>
    </location>
</feature>
<dbReference type="SUPFAM" id="SSF55021">
    <property type="entry name" value="ACT-like"/>
    <property type="match status" value="1"/>
</dbReference>
<dbReference type="AlphaFoldDB" id="A0A0D8ZNY5"/>